<keyword evidence="3" id="KW-1185">Reference proteome</keyword>
<dbReference type="Proteomes" id="UP000053268">
    <property type="component" value="Unassembled WGS sequence"/>
</dbReference>
<proteinExistence type="predicted"/>
<organism evidence="2 3">
    <name type="scientific">Papilio xuthus</name>
    <name type="common">Asian swallowtail butterfly</name>
    <dbReference type="NCBI Taxonomy" id="66420"/>
    <lineage>
        <taxon>Eukaryota</taxon>
        <taxon>Metazoa</taxon>
        <taxon>Ecdysozoa</taxon>
        <taxon>Arthropoda</taxon>
        <taxon>Hexapoda</taxon>
        <taxon>Insecta</taxon>
        <taxon>Pterygota</taxon>
        <taxon>Neoptera</taxon>
        <taxon>Endopterygota</taxon>
        <taxon>Lepidoptera</taxon>
        <taxon>Glossata</taxon>
        <taxon>Ditrysia</taxon>
        <taxon>Papilionoidea</taxon>
        <taxon>Papilionidae</taxon>
        <taxon>Papilioninae</taxon>
        <taxon>Papilio</taxon>
    </lineage>
</organism>
<dbReference type="AlphaFoldDB" id="A0A194Q3H4"/>
<evidence type="ECO:0000313" key="2">
    <source>
        <dbReference type="EMBL" id="KPJ00093.1"/>
    </source>
</evidence>
<evidence type="ECO:0000313" key="3">
    <source>
        <dbReference type="Proteomes" id="UP000053268"/>
    </source>
</evidence>
<evidence type="ECO:0000256" key="1">
    <source>
        <dbReference type="SAM" id="MobiDB-lite"/>
    </source>
</evidence>
<accession>A0A194Q3H4</accession>
<sequence>MANFTISSGLDKNGTGSREVGTPGNAKHKYPICKTCGAATLHNRCCTAFIKAIQYTAKYNVSD</sequence>
<protein>
    <submittedName>
        <fullName evidence="2">Uncharacterized protein</fullName>
    </submittedName>
</protein>
<gene>
    <name evidence="2" type="ORF">RR46_02880</name>
</gene>
<name>A0A194Q3H4_PAPXU</name>
<feature type="region of interest" description="Disordered" evidence="1">
    <location>
        <begin position="1"/>
        <end position="25"/>
    </location>
</feature>
<feature type="compositionally biased region" description="Polar residues" evidence="1">
    <location>
        <begin position="1"/>
        <end position="16"/>
    </location>
</feature>
<reference evidence="2 3" key="1">
    <citation type="journal article" date="2015" name="Nat. Commun.">
        <title>Outbred genome sequencing and CRISPR/Cas9 gene editing in butterflies.</title>
        <authorList>
            <person name="Li X."/>
            <person name="Fan D."/>
            <person name="Zhang W."/>
            <person name="Liu G."/>
            <person name="Zhang L."/>
            <person name="Zhao L."/>
            <person name="Fang X."/>
            <person name="Chen L."/>
            <person name="Dong Y."/>
            <person name="Chen Y."/>
            <person name="Ding Y."/>
            <person name="Zhao R."/>
            <person name="Feng M."/>
            <person name="Zhu Y."/>
            <person name="Feng Y."/>
            <person name="Jiang X."/>
            <person name="Zhu D."/>
            <person name="Xiang H."/>
            <person name="Feng X."/>
            <person name="Li S."/>
            <person name="Wang J."/>
            <person name="Zhang G."/>
            <person name="Kronforst M.R."/>
            <person name="Wang W."/>
        </authorList>
    </citation>
    <scope>NUCLEOTIDE SEQUENCE [LARGE SCALE GENOMIC DNA]</scope>
    <source>
        <strain evidence="2">Ya'a_city_454_Px</strain>
        <tissue evidence="2">Whole body</tissue>
    </source>
</reference>
<dbReference type="EMBL" id="KQ459472">
    <property type="protein sequence ID" value="KPJ00093.1"/>
    <property type="molecule type" value="Genomic_DNA"/>
</dbReference>